<evidence type="ECO:0000256" key="1">
    <source>
        <dbReference type="SAM" id="MobiDB-lite"/>
    </source>
</evidence>
<evidence type="ECO:0000313" key="4">
    <source>
        <dbReference type="Proteomes" id="UP000001555"/>
    </source>
</evidence>
<dbReference type="EMBL" id="DS915309">
    <property type="protein sequence ID" value="EEC16983.1"/>
    <property type="molecule type" value="Genomic_DNA"/>
</dbReference>
<feature type="non-terminal residue" evidence="2">
    <location>
        <position position="1"/>
    </location>
</feature>
<reference evidence="2 4" key="1">
    <citation type="submission" date="2008-03" db="EMBL/GenBank/DDBJ databases">
        <title>Annotation of Ixodes scapularis.</title>
        <authorList>
            <consortium name="Ixodes scapularis Genome Project Consortium"/>
            <person name="Caler E."/>
            <person name="Hannick L.I."/>
            <person name="Bidwell S."/>
            <person name="Joardar V."/>
            <person name="Thiagarajan M."/>
            <person name="Amedeo P."/>
            <person name="Galinsky K.J."/>
            <person name="Schobel S."/>
            <person name="Inman J."/>
            <person name="Hostetler J."/>
            <person name="Miller J."/>
            <person name="Hammond M."/>
            <person name="Megy K."/>
            <person name="Lawson D."/>
            <person name="Kodira C."/>
            <person name="Sutton G."/>
            <person name="Meyer J."/>
            <person name="Hill C.A."/>
            <person name="Birren B."/>
            <person name="Nene V."/>
            <person name="Collins F."/>
            <person name="Alarcon-Chaidez F."/>
            <person name="Wikel S."/>
            <person name="Strausberg R."/>
        </authorList>
    </citation>
    <scope>NUCLEOTIDE SEQUENCE [LARGE SCALE GENOMIC DNA]</scope>
    <source>
        <strain evidence="4">Wikel</strain>
        <strain evidence="2">Wikel colony</strain>
    </source>
</reference>
<dbReference type="VEuPathDB" id="VectorBase:ISCW013048"/>
<proteinExistence type="predicted"/>
<accession>B7QDR1</accession>
<reference evidence="3" key="2">
    <citation type="submission" date="2020-05" db="UniProtKB">
        <authorList>
            <consortium name="EnsemblMetazoa"/>
        </authorList>
    </citation>
    <scope>IDENTIFICATION</scope>
    <source>
        <strain evidence="3">wikel</strain>
    </source>
</reference>
<organism>
    <name type="scientific">Ixodes scapularis</name>
    <name type="common">Black-legged tick</name>
    <name type="synonym">Deer tick</name>
    <dbReference type="NCBI Taxonomy" id="6945"/>
    <lineage>
        <taxon>Eukaryota</taxon>
        <taxon>Metazoa</taxon>
        <taxon>Ecdysozoa</taxon>
        <taxon>Arthropoda</taxon>
        <taxon>Chelicerata</taxon>
        <taxon>Arachnida</taxon>
        <taxon>Acari</taxon>
        <taxon>Parasitiformes</taxon>
        <taxon>Ixodida</taxon>
        <taxon>Ixodoidea</taxon>
        <taxon>Ixodidae</taxon>
        <taxon>Ixodinae</taxon>
        <taxon>Ixodes</taxon>
    </lineage>
</organism>
<name>B7QDR1_IXOSC</name>
<feature type="region of interest" description="Disordered" evidence="1">
    <location>
        <begin position="88"/>
        <end position="114"/>
    </location>
</feature>
<dbReference type="EnsemblMetazoa" id="ISCW013048-RA">
    <property type="protein sequence ID" value="ISCW013048-PA"/>
    <property type="gene ID" value="ISCW013048"/>
</dbReference>
<protein>
    <submittedName>
        <fullName evidence="2 3">Uncharacterized protein</fullName>
    </submittedName>
</protein>
<dbReference type="HOGENOM" id="CLU_1998224_0_0_1"/>
<dbReference type="EMBL" id="ABJB010437667">
    <property type="status" value="NOT_ANNOTATED_CDS"/>
    <property type="molecule type" value="Genomic_DNA"/>
</dbReference>
<dbReference type="VEuPathDB" id="VectorBase:ISCI013048"/>
<keyword evidence="4" id="KW-1185">Reference proteome</keyword>
<dbReference type="Proteomes" id="UP000001555">
    <property type="component" value="Unassembled WGS sequence"/>
</dbReference>
<feature type="compositionally biased region" description="Basic and acidic residues" evidence="1">
    <location>
        <begin position="14"/>
        <end position="24"/>
    </location>
</feature>
<dbReference type="PaxDb" id="6945-B7QDR1"/>
<feature type="non-terminal residue" evidence="2">
    <location>
        <position position="125"/>
    </location>
</feature>
<gene>
    <name evidence="2" type="ORF">IscW_ISCW013048</name>
</gene>
<dbReference type="InParanoid" id="B7QDR1"/>
<evidence type="ECO:0000313" key="2">
    <source>
        <dbReference type="EMBL" id="EEC16983.1"/>
    </source>
</evidence>
<dbReference type="AlphaFoldDB" id="B7QDR1"/>
<sequence>RTWGPAHVHRRGPVLRDGDLRALDKPVQGLQNYRSSHAAPPEAPKRASGWPVPAAPRRACGHSTGARRLQTTVHPRSRLAALGAALACGDSRPSTHPPWLASPRGPQVVRPPPLFLSRTVCGSAA</sequence>
<evidence type="ECO:0000313" key="3">
    <source>
        <dbReference type="EnsemblMetazoa" id="ISCW013048-PA"/>
    </source>
</evidence>
<feature type="region of interest" description="Disordered" evidence="1">
    <location>
        <begin position="1"/>
        <end position="68"/>
    </location>
</feature>